<dbReference type="InterPro" id="IPR036188">
    <property type="entry name" value="FAD/NAD-bd_sf"/>
</dbReference>
<keyword evidence="3" id="KW-1185">Reference proteome</keyword>
<proteinExistence type="predicted"/>
<sequence>MMHARNSTKADKAVYGEYDVIVSGGGLIGLVSATAMARAGKRVALVERRNALGWEIGRARRLFDERDQEHAASPYVREFLNCMDDRPGQKKGFHAPVAELIFDRWVMDAKVDVLFHGWAARIAEENGKMGGLYVGTREGYRLLKAPLVIETDEPGRLIDMGYIRRQISQPVVRSLLLGAVALNGMKEMRLPAGNRLILRPLSSNQARVDIELKANATVNANHDYFAMIDQVIRLIREQVEGGADAKVIYLAEEAWRLPGFQLEEGFFEGDAPIGRLLATEQRTERDAGRDAQSAVELLAGHLVCSSSRGVLLAGPWLPCYLAASSDSESTAVLNRFLLGEAVAAFALSHSAEKIWGRRSQDSGESFAPELG</sequence>
<keyword evidence="1" id="KW-0812">Transmembrane</keyword>
<dbReference type="Pfam" id="PF12831">
    <property type="entry name" value="FAD_oxidored"/>
    <property type="match status" value="1"/>
</dbReference>
<name>A0A5C4TAR4_9BACL</name>
<dbReference type="AlphaFoldDB" id="A0A5C4TAR4"/>
<dbReference type="Proteomes" id="UP000307943">
    <property type="component" value="Unassembled WGS sequence"/>
</dbReference>
<comment type="caution">
    <text evidence="2">The sequence shown here is derived from an EMBL/GenBank/DDBJ whole genome shotgun (WGS) entry which is preliminary data.</text>
</comment>
<organism evidence="2 3">
    <name type="scientific">Paenibacillus hemerocallicola</name>
    <dbReference type="NCBI Taxonomy" id="1172614"/>
    <lineage>
        <taxon>Bacteria</taxon>
        <taxon>Bacillati</taxon>
        <taxon>Bacillota</taxon>
        <taxon>Bacilli</taxon>
        <taxon>Bacillales</taxon>
        <taxon>Paenibacillaceae</taxon>
        <taxon>Paenibacillus</taxon>
    </lineage>
</organism>
<keyword evidence="1" id="KW-0472">Membrane</keyword>
<feature type="transmembrane region" description="Helical" evidence="1">
    <location>
        <begin position="20"/>
        <end position="39"/>
    </location>
</feature>
<dbReference type="EMBL" id="VDCQ01000013">
    <property type="protein sequence ID" value="TNJ66148.1"/>
    <property type="molecule type" value="Genomic_DNA"/>
</dbReference>
<accession>A0A5C4TAR4</accession>
<dbReference type="OrthoDB" id="2605793at2"/>
<evidence type="ECO:0000256" key="1">
    <source>
        <dbReference type="SAM" id="Phobius"/>
    </source>
</evidence>
<gene>
    <name evidence="2" type="ORF">FE784_12080</name>
</gene>
<protein>
    <submittedName>
        <fullName evidence="2">FAD-dependent oxidoreductase</fullName>
    </submittedName>
</protein>
<evidence type="ECO:0000313" key="2">
    <source>
        <dbReference type="EMBL" id="TNJ66148.1"/>
    </source>
</evidence>
<keyword evidence="1" id="KW-1133">Transmembrane helix</keyword>
<reference evidence="2 3" key="1">
    <citation type="submission" date="2019-05" db="EMBL/GenBank/DDBJ databases">
        <title>We sequenced the genome of Paenibacillus hemerocallicola KCTC 33185 for further insight into its adaptation and study the phylogeny of Paenibacillus.</title>
        <authorList>
            <person name="Narsing Rao M.P."/>
        </authorList>
    </citation>
    <scope>NUCLEOTIDE SEQUENCE [LARGE SCALE GENOMIC DNA]</scope>
    <source>
        <strain evidence="2 3">KCTC 33185</strain>
    </source>
</reference>
<dbReference type="Gene3D" id="3.50.50.60">
    <property type="entry name" value="FAD/NAD(P)-binding domain"/>
    <property type="match status" value="1"/>
</dbReference>
<evidence type="ECO:0000313" key="3">
    <source>
        <dbReference type="Proteomes" id="UP000307943"/>
    </source>
</evidence>
<dbReference type="SUPFAM" id="SSF51905">
    <property type="entry name" value="FAD/NAD(P)-binding domain"/>
    <property type="match status" value="1"/>
</dbReference>